<keyword evidence="1" id="KW-1133">Transmembrane helix</keyword>
<evidence type="ECO:0000256" key="1">
    <source>
        <dbReference type="SAM" id="Phobius"/>
    </source>
</evidence>
<organism evidence="2">
    <name type="scientific">marine sediment metagenome</name>
    <dbReference type="NCBI Taxonomy" id="412755"/>
    <lineage>
        <taxon>unclassified sequences</taxon>
        <taxon>metagenomes</taxon>
        <taxon>ecological metagenomes</taxon>
    </lineage>
</organism>
<evidence type="ECO:0000313" key="2">
    <source>
        <dbReference type="EMBL" id="GAH00579.1"/>
    </source>
</evidence>
<protein>
    <submittedName>
        <fullName evidence="2">Uncharacterized protein</fullName>
    </submittedName>
</protein>
<feature type="transmembrane region" description="Helical" evidence="1">
    <location>
        <begin position="139"/>
        <end position="163"/>
    </location>
</feature>
<feature type="transmembrane region" description="Helical" evidence="1">
    <location>
        <begin position="54"/>
        <end position="75"/>
    </location>
</feature>
<dbReference type="AlphaFoldDB" id="X1D669"/>
<comment type="caution">
    <text evidence="2">The sequence shown here is derived from an EMBL/GenBank/DDBJ whole genome shotgun (WGS) entry which is preliminary data.</text>
</comment>
<feature type="non-terminal residue" evidence="2">
    <location>
        <position position="164"/>
    </location>
</feature>
<keyword evidence="1" id="KW-0472">Membrane</keyword>
<gene>
    <name evidence="2" type="ORF">S01H4_39586</name>
</gene>
<reference evidence="2" key="1">
    <citation type="journal article" date="2014" name="Front. Microbiol.">
        <title>High frequency of phylogenetically diverse reductive dehalogenase-homologous genes in deep subseafloor sedimentary metagenomes.</title>
        <authorList>
            <person name="Kawai M."/>
            <person name="Futagami T."/>
            <person name="Toyoda A."/>
            <person name="Takaki Y."/>
            <person name="Nishi S."/>
            <person name="Hori S."/>
            <person name="Arai W."/>
            <person name="Tsubouchi T."/>
            <person name="Morono Y."/>
            <person name="Uchiyama I."/>
            <person name="Ito T."/>
            <person name="Fujiyama A."/>
            <person name="Inagaki F."/>
            <person name="Takami H."/>
        </authorList>
    </citation>
    <scope>NUCLEOTIDE SEQUENCE</scope>
    <source>
        <strain evidence="2">Expedition CK06-06</strain>
    </source>
</reference>
<keyword evidence="1" id="KW-0812">Transmembrane</keyword>
<name>X1D669_9ZZZZ</name>
<accession>X1D669</accession>
<feature type="transmembrane region" description="Helical" evidence="1">
    <location>
        <begin position="95"/>
        <end position="118"/>
    </location>
</feature>
<sequence>MTLLTTEKKLGSSESTNIQHRIVELQYNKKSLWRVIAKNEIRVRTSSFRNHRKSVFILIYALLFFWAFVIAPFIFDMFMPTLAAEYSTIFKPVVAILIETFMMMFFLVLVMYPLNNVYREMEVGFKESLLATPVKPNDIFLGEFLGKAPLYTMMILILTPIIVG</sequence>
<proteinExistence type="predicted"/>
<dbReference type="EMBL" id="BART01021465">
    <property type="protein sequence ID" value="GAH00579.1"/>
    <property type="molecule type" value="Genomic_DNA"/>
</dbReference>